<accession>A0A6J1EVL8</accession>
<evidence type="ECO:0000313" key="2">
    <source>
        <dbReference type="Proteomes" id="UP000504609"/>
    </source>
</evidence>
<sequence>MASTISISAQVPNLRGISDWKKRSNLNSMSKIIGTRISPYGPWKVEKNNRSLCVCGLFGGKKENEEKSDDAPSKAGIFGNMQKLYETVRTAQQVVQVEAVRVQKELAVAEFDGYCEGELIKKLSLLVTEAYQDAHQKSVQAMKQRMSDLAQSLGMPQGLSEGLK</sequence>
<evidence type="ECO:0000256" key="1">
    <source>
        <dbReference type="ARBA" id="ARBA00023125"/>
    </source>
</evidence>
<dbReference type="InterPro" id="IPR036894">
    <property type="entry name" value="YbaB-like_sf"/>
</dbReference>
<keyword evidence="1" id="KW-0238">DNA-binding</keyword>
<dbReference type="GO" id="GO:0003677">
    <property type="term" value="F:DNA binding"/>
    <property type="evidence" value="ECO:0007669"/>
    <property type="project" value="UniProtKB-KW"/>
</dbReference>
<dbReference type="AlphaFoldDB" id="A0A6J1EVL8"/>
<dbReference type="RefSeq" id="XP_022932166.1">
    <property type="nucleotide sequence ID" value="XM_023076398.1"/>
</dbReference>
<dbReference type="SUPFAM" id="SSF82607">
    <property type="entry name" value="YbaB-like"/>
    <property type="match status" value="1"/>
</dbReference>
<dbReference type="GeneID" id="111438476"/>
<protein>
    <submittedName>
        <fullName evidence="3">Nucleoid-associated protein At4g30620, chloroplastic-like isoform X2</fullName>
    </submittedName>
</protein>
<dbReference type="Gene3D" id="3.30.1310.10">
    <property type="entry name" value="Nucleoid-associated protein YbaB-like domain"/>
    <property type="match status" value="2"/>
</dbReference>
<dbReference type="PANTHER" id="PTHR33449">
    <property type="entry name" value="NUCLEOID-ASSOCIATED PROTEIN YBAB"/>
    <property type="match status" value="1"/>
</dbReference>
<organism evidence="2 3">
    <name type="scientific">Cucurbita moschata</name>
    <name type="common">Winter crookneck squash</name>
    <name type="synonym">Cucurbita pepo var. moschata</name>
    <dbReference type="NCBI Taxonomy" id="3662"/>
    <lineage>
        <taxon>Eukaryota</taxon>
        <taxon>Viridiplantae</taxon>
        <taxon>Streptophyta</taxon>
        <taxon>Embryophyta</taxon>
        <taxon>Tracheophyta</taxon>
        <taxon>Spermatophyta</taxon>
        <taxon>Magnoliopsida</taxon>
        <taxon>eudicotyledons</taxon>
        <taxon>Gunneridae</taxon>
        <taxon>Pentapetalae</taxon>
        <taxon>rosids</taxon>
        <taxon>fabids</taxon>
        <taxon>Cucurbitales</taxon>
        <taxon>Cucurbitaceae</taxon>
        <taxon>Cucurbiteae</taxon>
        <taxon>Cucurbita</taxon>
    </lineage>
</organism>
<dbReference type="Proteomes" id="UP000504609">
    <property type="component" value="Unplaced"/>
</dbReference>
<keyword evidence="2" id="KW-1185">Reference proteome</keyword>
<dbReference type="PANTHER" id="PTHR33449:SF1">
    <property type="entry name" value="NUCLEOID-ASSOCIATED PROTEIN YBAB"/>
    <property type="match status" value="1"/>
</dbReference>
<name>A0A6J1EVL8_CUCMO</name>
<reference evidence="3" key="1">
    <citation type="submission" date="2025-08" db="UniProtKB">
        <authorList>
            <consortium name="RefSeq"/>
        </authorList>
    </citation>
    <scope>IDENTIFICATION</scope>
    <source>
        <tissue evidence="3">Young leaves</tissue>
    </source>
</reference>
<proteinExistence type="predicted"/>
<gene>
    <name evidence="3" type="primary">LOC111438476</name>
</gene>
<dbReference type="InterPro" id="IPR004401">
    <property type="entry name" value="YbaB/EbfC"/>
</dbReference>
<evidence type="ECO:0000313" key="3">
    <source>
        <dbReference type="RefSeq" id="XP_022932166.1"/>
    </source>
</evidence>